<dbReference type="Proteomes" id="UP001187682">
    <property type="component" value="Unassembled WGS sequence"/>
</dbReference>
<keyword evidence="3" id="KW-1185">Reference proteome</keyword>
<feature type="compositionally biased region" description="Low complexity" evidence="1">
    <location>
        <begin position="119"/>
        <end position="129"/>
    </location>
</feature>
<organism evidence="2 3">
    <name type="scientific">Cephalotrichum gorgonifer</name>
    <dbReference type="NCBI Taxonomy" id="2041049"/>
    <lineage>
        <taxon>Eukaryota</taxon>
        <taxon>Fungi</taxon>
        <taxon>Dikarya</taxon>
        <taxon>Ascomycota</taxon>
        <taxon>Pezizomycotina</taxon>
        <taxon>Sordariomycetes</taxon>
        <taxon>Hypocreomycetidae</taxon>
        <taxon>Microascales</taxon>
        <taxon>Microascaceae</taxon>
        <taxon>Cephalotrichum</taxon>
    </lineage>
</organism>
<reference evidence="2" key="1">
    <citation type="submission" date="2018-03" db="EMBL/GenBank/DDBJ databases">
        <authorList>
            <person name="Guldener U."/>
        </authorList>
    </citation>
    <scope>NUCLEOTIDE SEQUENCE</scope>
</reference>
<evidence type="ECO:0008006" key="4">
    <source>
        <dbReference type="Google" id="ProtNLM"/>
    </source>
</evidence>
<accession>A0AAE8MRQ1</accession>
<sequence length="645" mass="74281">MSFPLPTAPEFEHPDDWYPHHIMPLPPDDFDQDEYQDWPEYQEVCCQICGVSFNISRIRHLEEPFSSSWCGQDDAGWNFATLPTSFVYANRASFESCGECFAVERVETPIEEADHDSGSEYAYESYQESEPYEYDTSPESESGEDGEAESDSETSQEVVADPTAPDRDAYMRLLSSIYDSSAYSIRETVCQPKDMEHGRYEHVAAKDCRCIKGYNGHRISVEEMSGCTTARFLIPLQSPLEPACRPQPDDEELEGFKYVLTGPTRRVRMRKSIPIPSVFPRRHGRTMVKLKATNFLDQNSVAEGYAMPFHPHCLEVYKRASLRRFGTSGLEALSDWYQAEINVKDFLAALANPRQIGANFKANFLKFHQFPRHPAVVRSTGHRWKHLPGDEWLAANPCFPLRLLSLLDLFKYPETPGEKDSTARDMETEDDSSGDPFSCLPVELKLEIFSHLEWLDVANLADASLDLRRMPPSFFRSLLIRSAPWLWEAWCDMPYSFWATTAKPEQATLGRGWEEERPSEVAAWRLSVLMQERQERKERHERQVRYERPGRGVSVDEDKEEGYGLDAAIADARAEFAAAEESEREGRHPQPAYFLPETGVDWRRLFMFFWRNPEKIKGLQNRERIWADCQVILDKIAAYRAEGRM</sequence>
<evidence type="ECO:0000313" key="2">
    <source>
        <dbReference type="EMBL" id="SPN98443.1"/>
    </source>
</evidence>
<proteinExistence type="predicted"/>
<comment type="caution">
    <text evidence="2">The sequence shown here is derived from an EMBL/GenBank/DDBJ whole genome shotgun (WGS) entry which is preliminary data.</text>
</comment>
<gene>
    <name evidence="2" type="ORF">DNG_01487</name>
</gene>
<protein>
    <recommendedName>
        <fullName evidence="4">F-box domain-containing protein</fullName>
    </recommendedName>
</protein>
<dbReference type="AlphaFoldDB" id="A0AAE8MRQ1"/>
<feature type="region of interest" description="Disordered" evidence="1">
    <location>
        <begin position="111"/>
        <end position="165"/>
    </location>
</feature>
<feature type="compositionally biased region" description="Acidic residues" evidence="1">
    <location>
        <begin position="130"/>
        <end position="154"/>
    </location>
</feature>
<dbReference type="SUPFAM" id="SSF81383">
    <property type="entry name" value="F-box domain"/>
    <property type="match status" value="1"/>
</dbReference>
<name>A0AAE8MRQ1_9PEZI</name>
<evidence type="ECO:0000256" key="1">
    <source>
        <dbReference type="SAM" id="MobiDB-lite"/>
    </source>
</evidence>
<dbReference type="EMBL" id="ONZQ02000002">
    <property type="protein sequence ID" value="SPN98443.1"/>
    <property type="molecule type" value="Genomic_DNA"/>
</dbReference>
<evidence type="ECO:0000313" key="3">
    <source>
        <dbReference type="Proteomes" id="UP001187682"/>
    </source>
</evidence>
<dbReference type="InterPro" id="IPR036047">
    <property type="entry name" value="F-box-like_dom_sf"/>
</dbReference>